<dbReference type="Gene3D" id="1.10.10.10">
    <property type="entry name" value="Winged helix-like DNA-binding domain superfamily/Winged helix DNA-binding domain"/>
    <property type="match status" value="1"/>
</dbReference>
<evidence type="ECO:0000256" key="1">
    <source>
        <dbReference type="ARBA" id="ARBA00009437"/>
    </source>
</evidence>
<dbReference type="PROSITE" id="PS50931">
    <property type="entry name" value="HTH_LYSR"/>
    <property type="match status" value="1"/>
</dbReference>
<keyword evidence="3 6" id="KW-0238">DNA-binding</keyword>
<dbReference type="GO" id="GO:0003677">
    <property type="term" value="F:DNA binding"/>
    <property type="evidence" value="ECO:0007669"/>
    <property type="project" value="UniProtKB-KW"/>
</dbReference>
<keyword evidence="2" id="KW-0805">Transcription regulation</keyword>
<dbReference type="RefSeq" id="WP_142259695.1">
    <property type="nucleotide sequence ID" value="NZ_BMPV01000001.1"/>
</dbReference>
<comment type="caution">
    <text evidence="6">The sequence shown here is derived from an EMBL/GenBank/DDBJ whole genome shotgun (WGS) entry which is preliminary data.</text>
</comment>
<evidence type="ECO:0000313" key="6">
    <source>
        <dbReference type="EMBL" id="TQM75719.1"/>
    </source>
</evidence>
<keyword evidence="4" id="KW-0804">Transcription</keyword>
<dbReference type="SUPFAM" id="SSF46785">
    <property type="entry name" value="Winged helix' DNA-binding domain"/>
    <property type="match status" value="1"/>
</dbReference>
<dbReference type="Proteomes" id="UP000319213">
    <property type="component" value="Unassembled WGS sequence"/>
</dbReference>
<dbReference type="PRINTS" id="PR00039">
    <property type="entry name" value="HTHLYSR"/>
</dbReference>
<organism evidence="6 7">
    <name type="scientific">Thermopolyspora flexuosa</name>
    <dbReference type="NCBI Taxonomy" id="103836"/>
    <lineage>
        <taxon>Bacteria</taxon>
        <taxon>Bacillati</taxon>
        <taxon>Actinomycetota</taxon>
        <taxon>Actinomycetes</taxon>
        <taxon>Streptosporangiales</taxon>
        <taxon>Streptosporangiaceae</taxon>
        <taxon>Thermopolyspora</taxon>
    </lineage>
</organism>
<dbReference type="InterPro" id="IPR000847">
    <property type="entry name" value="LysR_HTH_N"/>
</dbReference>
<dbReference type="CDD" id="cd05466">
    <property type="entry name" value="PBP2_LTTR_substrate"/>
    <property type="match status" value="1"/>
</dbReference>
<name>A0A543IYR3_9ACTN</name>
<dbReference type="OrthoDB" id="3181812at2"/>
<protein>
    <submittedName>
        <fullName evidence="6">DNA-binding transcriptional LysR family regulator</fullName>
    </submittedName>
</protein>
<dbReference type="SUPFAM" id="SSF53850">
    <property type="entry name" value="Periplasmic binding protein-like II"/>
    <property type="match status" value="1"/>
</dbReference>
<dbReference type="GO" id="GO:0003700">
    <property type="term" value="F:DNA-binding transcription factor activity"/>
    <property type="evidence" value="ECO:0007669"/>
    <property type="project" value="InterPro"/>
</dbReference>
<dbReference type="InterPro" id="IPR036390">
    <property type="entry name" value="WH_DNA-bd_sf"/>
</dbReference>
<dbReference type="Gene3D" id="3.40.190.290">
    <property type="match status" value="1"/>
</dbReference>
<evidence type="ECO:0000313" key="7">
    <source>
        <dbReference type="Proteomes" id="UP000319213"/>
    </source>
</evidence>
<evidence type="ECO:0000256" key="3">
    <source>
        <dbReference type="ARBA" id="ARBA00023125"/>
    </source>
</evidence>
<dbReference type="EMBL" id="VFPQ01000001">
    <property type="protein sequence ID" value="TQM75719.1"/>
    <property type="molecule type" value="Genomic_DNA"/>
</dbReference>
<keyword evidence="7" id="KW-1185">Reference proteome</keyword>
<reference evidence="6 7" key="1">
    <citation type="submission" date="2019-06" db="EMBL/GenBank/DDBJ databases">
        <title>Sequencing the genomes of 1000 actinobacteria strains.</title>
        <authorList>
            <person name="Klenk H.-P."/>
        </authorList>
    </citation>
    <scope>NUCLEOTIDE SEQUENCE [LARGE SCALE GENOMIC DNA]</scope>
    <source>
        <strain evidence="6 7">DSM 43186</strain>
    </source>
</reference>
<accession>A0A543IYR3</accession>
<evidence type="ECO:0000256" key="2">
    <source>
        <dbReference type="ARBA" id="ARBA00023015"/>
    </source>
</evidence>
<dbReference type="InterPro" id="IPR005119">
    <property type="entry name" value="LysR_subst-bd"/>
</dbReference>
<feature type="domain" description="HTH lysR-type" evidence="5">
    <location>
        <begin position="1"/>
        <end position="58"/>
    </location>
</feature>
<sequence length="290" mass="31290">MNLQQLRYVVATAEHRTMTDAAKSLYIAQPALSRAIRDLERELGMTLFARSGRGVVVTPEGRKVVRLAREALGAVQQIADLAASVSGGAGAELRIATTPALQPGLARVLVPRYNEEHPAVRVVPVPCEGRDAVVNAIRRQRAELGLTDLPVPPDLVGRPVKCQEMVLIAAADWNLPEPVPLSRLNGMKLILPPPGTPRRRELDQLLAHHRVVPAPAPEPDERIGWVGAVRSGQAALLGHRGLSEQAKRAGLAIRSLDPPIRKVIAIVHARRRLPTAAQNFLALVERGSAA</sequence>
<dbReference type="Pfam" id="PF00126">
    <property type="entry name" value="HTH_1"/>
    <property type="match status" value="1"/>
</dbReference>
<proteinExistence type="inferred from homology"/>
<dbReference type="FunFam" id="1.10.10.10:FF:000001">
    <property type="entry name" value="LysR family transcriptional regulator"/>
    <property type="match status" value="1"/>
</dbReference>
<dbReference type="PANTHER" id="PTHR30346">
    <property type="entry name" value="TRANSCRIPTIONAL DUAL REGULATOR HCAR-RELATED"/>
    <property type="match status" value="1"/>
</dbReference>
<dbReference type="PANTHER" id="PTHR30346:SF9">
    <property type="entry name" value="LYSR FAMILY TRANSCRIPTIONAL REGULATOR"/>
    <property type="match status" value="1"/>
</dbReference>
<evidence type="ECO:0000256" key="4">
    <source>
        <dbReference type="ARBA" id="ARBA00023163"/>
    </source>
</evidence>
<evidence type="ECO:0000259" key="5">
    <source>
        <dbReference type="PROSITE" id="PS50931"/>
    </source>
</evidence>
<comment type="similarity">
    <text evidence="1">Belongs to the LysR transcriptional regulatory family.</text>
</comment>
<dbReference type="InterPro" id="IPR036388">
    <property type="entry name" value="WH-like_DNA-bd_sf"/>
</dbReference>
<gene>
    <name evidence="6" type="ORF">FHX40_2437</name>
</gene>
<dbReference type="AlphaFoldDB" id="A0A543IYR3"/>
<dbReference type="GO" id="GO:0032993">
    <property type="term" value="C:protein-DNA complex"/>
    <property type="evidence" value="ECO:0007669"/>
    <property type="project" value="TreeGrafter"/>
</dbReference>
<dbReference type="Pfam" id="PF03466">
    <property type="entry name" value="LysR_substrate"/>
    <property type="match status" value="1"/>
</dbReference>